<organism evidence="3 4">
    <name type="scientific">Exidia glandulosa HHB12029</name>
    <dbReference type="NCBI Taxonomy" id="1314781"/>
    <lineage>
        <taxon>Eukaryota</taxon>
        <taxon>Fungi</taxon>
        <taxon>Dikarya</taxon>
        <taxon>Basidiomycota</taxon>
        <taxon>Agaricomycotina</taxon>
        <taxon>Agaricomycetes</taxon>
        <taxon>Auriculariales</taxon>
        <taxon>Exidiaceae</taxon>
        <taxon>Exidia</taxon>
    </lineage>
</organism>
<dbReference type="PANTHER" id="PTHR11736:SF14">
    <property type="entry name" value="NSE3 HOMOLOG, SMC5-SMC6 COMPLEX COMPONENT"/>
    <property type="match status" value="1"/>
</dbReference>
<dbReference type="GO" id="GO:0005634">
    <property type="term" value="C:nucleus"/>
    <property type="evidence" value="ECO:0007669"/>
    <property type="project" value="TreeGrafter"/>
</dbReference>
<feature type="compositionally biased region" description="Basic and acidic residues" evidence="1">
    <location>
        <begin position="388"/>
        <end position="406"/>
    </location>
</feature>
<dbReference type="OrthoDB" id="205198at2759"/>
<evidence type="ECO:0000256" key="1">
    <source>
        <dbReference type="SAM" id="MobiDB-lite"/>
    </source>
</evidence>
<feature type="compositionally biased region" description="Low complexity" evidence="1">
    <location>
        <begin position="45"/>
        <end position="54"/>
    </location>
</feature>
<dbReference type="InterPro" id="IPR041898">
    <property type="entry name" value="MAGE_WH1"/>
</dbReference>
<dbReference type="Gene3D" id="1.10.10.1200">
    <property type="entry name" value="MAGE homology domain, winged helix WH1 motif"/>
    <property type="match status" value="1"/>
</dbReference>
<evidence type="ECO:0000313" key="4">
    <source>
        <dbReference type="Proteomes" id="UP000077266"/>
    </source>
</evidence>
<reference evidence="3 4" key="1">
    <citation type="journal article" date="2016" name="Mol. Biol. Evol.">
        <title>Comparative Genomics of Early-Diverging Mushroom-Forming Fungi Provides Insights into the Origins of Lignocellulose Decay Capabilities.</title>
        <authorList>
            <person name="Nagy L.G."/>
            <person name="Riley R."/>
            <person name="Tritt A."/>
            <person name="Adam C."/>
            <person name="Daum C."/>
            <person name="Floudas D."/>
            <person name="Sun H."/>
            <person name="Yadav J.S."/>
            <person name="Pangilinan J."/>
            <person name="Larsson K.H."/>
            <person name="Matsuura K."/>
            <person name="Barry K."/>
            <person name="Labutti K."/>
            <person name="Kuo R."/>
            <person name="Ohm R.A."/>
            <person name="Bhattacharya S.S."/>
            <person name="Shirouzu T."/>
            <person name="Yoshinaga Y."/>
            <person name="Martin F.M."/>
            <person name="Grigoriev I.V."/>
            <person name="Hibbett D.S."/>
        </authorList>
    </citation>
    <scope>NUCLEOTIDE SEQUENCE [LARGE SCALE GENOMIC DNA]</scope>
    <source>
        <strain evidence="3 4">HHB12029</strain>
    </source>
</reference>
<dbReference type="Proteomes" id="UP000077266">
    <property type="component" value="Unassembled WGS sequence"/>
</dbReference>
<protein>
    <submittedName>
        <fullName evidence="3">MAGE-domain-containing protein</fullName>
    </submittedName>
</protein>
<dbReference type="SMART" id="SM01373">
    <property type="entry name" value="MAGE"/>
    <property type="match status" value="1"/>
</dbReference>
<dbReference type="PANTHER" id="PTHR11736">
    <property type="entry name" value="MELANOMA-ASSOCIATED ANTIGEN MAGE ANTIGEN"/>
    <property type="match status" value="1"/>
</dbReference>
<keyword evidence="4" id="KW-1185">Reference proteome</keyword>
<dbReference type="Pfam" id="PF01454">
    <property type="entry name" value="MAGE"/>
    <property type="match status" value="1"/>
</dbReference>
<dbReference type="InterPro" id="IPR041899">
    <property type="entry name" value="MAGE_WH2"/>
</dbReference>
<dbReference type="GO" id="GO:0006281">
    <property type="term" value="P:DNA repair"/>
    <property type="evidence" value="ECO:0007669"/>
    <property type="project" value="TreeGrafter"/>
</dbReference>
<feature type="compositionally biased region" description="Acidic residues" evidence="1">
    <location>
        <begin position="18"/>
        <end position="35"/>
    </location>
</feature>
<feature type="region of interest" description="Disordered" evidence="1">
    <location>
        <begin position="365"/>
        <end position="414"/>
    </location>
</feature>
<dbReference type="InterPro" id="IPR002190">
    <property type="entry name" value="MHD_dom"/>
</dbReference>
<dbReference type="InParanoid" id="A0A165Q6W7"/>
<sequence length="414" mass="46028">MPRASQKTYSKRRQRPNDDDDDEEVPDDAASSEEEQERKPRRGKASQSQSASQSQRRRRETPEDDDNEDAEEAGESGTTETKAYALVRLALAAEYKRTVLKRDDINKKGKSSLTSSLKGDSRSFKEVLERAQGVLRKTFGYELYELKSRTERDRILSKAPEDNDKKDAGSKQYVLRSVLEPELVALAAAPDRELAGIEGAERAEEEGREENELPPDGSILALTDRDPLGAHALGVLHVVLALILVSGRLINEVQLRNLLKKLRITQNAHIPFPPSATAQSMTLDNWLNAMVRQGYLDRQVSQVGVPATQGKRGRVRTRPTQNQDEDSNEIVELRWGERAHAEMREEAVAQWVVDFMFDPALDVNAAGDDSDDDEGGGGGAAGARKRKEQKEKRAKAVEGMMKDIRRAAGGLDDD</sequence>
<feature type="region of interest" description="Disordered" evidence="1">
    <location>
        <begin position="303"/>
        <end position="326"/>
    </location>
</feature>
<proteinExistence type="predicted"/>
<feature type="compositionally biased region" description="Acidic residues" evidence="1">
    <location>
        <begin position="62"/>
        <end position="74"/>
    </location>
</feature>
<feature type="domain" description="MAGE" evidence="2">
    <location>
        <begin position="86"/>
        <end position="348"/>
    </location>
</feature>
<dbReference type="Gene3D" id="1.10.10.1210">
    <property type="entry name" value="MAGE homology domain, winged helix WH2 motif"/>
    <property type="match status" value="1"/>
</dbReference>
<dbReference type="InterPro" id="IPR037445">
    <property type="entry name" value="MAGE"/>
</dbReference>
<name>A0A165Q6W7_EXIGL</name>
<dbReference type="STRING" id="1314781.A0A165Q6W7"/>
<evidence type="ECO:0000313" key="3">
    <source>
        <dbReference type="EMBL" id="KZW03177.1"/>
    </source>
</evidence>
<gene>
    <name evidence="3" type="ORF">EXIGLDRAFT_744053</name>
</gene>
<evidence type="ECO:0000259" key="2">
    <source>
        <dbReference type="SMART" id="SM01373"/>
    </source>
</evidence>
<dbReference type="AlphaFoldDB" id="A0A165Q6W7"/>
<feature type="region of interest" description="Disordered" evidence="1">
    <location>
        <begin position="1"/>
        <end position="82"/>
    </location>
</feature>
<accession>A0A165Q6W7</accession>
<dbReference type="EMBL" id="KV425884">
    <property type="protein sequence ID" value="KZW03177.1"/>
    <property type="molecule type" value="Genomic_DNA"/>
</dbReference>